<keyword evidence="2" id="KW-0547">Nucleotide-binding</keyword>
<evidence type="ECO:0000313" key="7">
    <source>
        <dbReference type="Proteomes" id="UP000237061"/>
    </source>
</evidence>
<proteinExistence type="predicted"/>
<reference evidence="6 7" key="1">
    <citation type="submission" date="2018-01" db="EMBL/GenBank/DDBJ databases">
        <title>Arthrobacter sp. nov., from glaciers in China.</title>
        <authorList>
            <person name="Liu Q."/>
            <person name="Xin Y.-H."/>
        </authorList>
    </citation>
    <scope>NUCLEOTIDE SEQUENCE [LARGE SCALE GENOMIC DNA]</scope>
    <source>
        <strain evidence="6 7">HLT2-12-2</strain>
    </source>
</reference>
<dbReference type="RefSeq" id="WP_103466132.1">
    <property type="nucleotide sequence ID" value="NZ_PPXC01000009.1"/>
</dbReference>
<dbReference type="Proteomes" id="UP000237061">
    <property type="component" value="Unassembled WGS sequence"/>
</dbReference>
<dbReference type="AlphaFoldDB" id="A0A2S3ZVB1"/>
<sequence>MAIVYAAELRPSKMELLADWLPLQDWFDGGDSPLVRLGSFRFDDPAGEVGIETQLVGAGNQVYQAPLTYRGAPLAGAEAFLIGTMEHSVLGRRWVYDATGDPVYVAELAAALLIGKPQAAQFREADGKMETLPETAQISSTGASDVELPALDLGTPLTAGGVTSIPVGPMTLALNRVLDTAATAGPGPVLTVSWAGGDQQVLMASVGDVPAPS</sequence>
<evidence type="ECO:0000256" key="2">
    <source>
        <dbReference type="ARBA" id="ARBA00022741"/>
    </source>
</evidence>
<dbReference type="InterPro" id="IPR040999">
    <property type="entry name" value="Mak_N_cap"/>
</dbReference>
<keyword evidence="4" id="KW-0067">ATP-binding</keyword>
<evidence type="ECO:0000256" key="3">
    <source>
        <dbReference type="ARBA" id="ARBA00022777"/>
    </source>
</evidence>
<evidence type="ECO:0000259" key="5">
    <source>
        <dbReference type="Pfam" id="PF18085"/>
    </source>
</evidence>
<dbReference type="GO" id="GO:0005524">
    <property type="term" value="F:ATP binding"/>
    <property type="evidence" value="ECO:0007669"/>
    <property type="project" value="UniProtKB-KW"/>
</dbReference>
<keyword evidence="7" id="KW-1185">Reference proteome</keyword>
<name>A0A2S3ZVB1_ARTGL</name>
<protein>
    <recommendedName>
        <fullName evidence="5">Maltokinase N-terminal cap domain-containing protein</fullName>
    </recommendedName>
</protein>
<evidence type="ECO:0000313" key="6">
    <source>
        <dbReference type="EMBL" id="POH73039.1"/>
    </source>
</evidence>
<dbReference type="NCBIfam" id="NF047744">
    <property type="entry name" value="CG0192_rel"/>
    <property type="match status" value="1"/>
</dbReference>
<dbReference type="EMBL" id="PPXC01000009">
    <property type="protein sequence ID" value="POH73039.1"/>
    <property type="molecule type" value="Genomic_DNA"/>
</dbReference>
<evidence type="ECO:0000256" key="1">
    <source>
        <dbReference type="ARBA" id="ARBA00022679"/>
    </source>
</evidence>
<dbReference type="GO" id="GO:0016301">
    <property type="term" value="F:kinase activity"/>
    <property type="evidence" value="ECO:0007669"/>
    <property type="project" value="UniProtKB-KW"/>
</dbReference>
<organism evidence="6 7">
    <name type="scientific">Arthrobacter glacialis</name>
    <dbReference type="NCBI Taxonomy" id="1664"/>
    <lineage>
        <taxon>Bacteria</taxon>
        <taxon>Bacillati</taxon>
        <taxon>Actinomycetota</taxon>
        <taxon>Actinomycetes</taxon>
        <taxon>Micrococcales</taxon>
        <taxon>Micrococcaceae</taxon>
        <taxon>Arthrobacter</taxon>
    </lineage>
</organism>
<feature type="domain" description="Maltokinase N-terminal cap" evidence="5">
    <location>
        <begin position="20"/>
        <end position="101"/>
    </location>
</feature>
<gene>
    <name evidence="6" type="ORF">CVS27_12825</name>
</gene>
<keyword evidence="1" id="KW-0808">Transferase</keyword>
<evidence type="ECO:0000256" key="4">
    <source>
        <dbReference type="ARBA" id="ARBA00022840"/>
    </source>
</evidence>
<accession>A0A2S3ZVB1</accession>
<comment type="caution">
    <text evidence="6">The sequence shown here is derived from an EMBL/GenBank/DDBJ whole genome shotgun (WGS) entry which is preliminary data.</text>
</comment>
<dbReference type="Pfam" id="PF18085">
    <property type="entry name" value="Mak_N_cap"/>
    <property type="match status" value="1"/>
</dbReference>
<keyword evidence="3" id="KW-0418">Kinase</keyword>